<feature type="region of interest" description="Disordered" evidence="2">
    <location>
        <begin position="188"/>
        <end position="213"/>
    </location>
</feature>
<organism evidence="4 5">
    <name type="scientific">Ophiocordyceps sinensis</name>
    <dbReference type="NCBI Taxonomy" id="72228"/>
    <lineage>
        <taxon>Eukaryota</taxon>
        <taxon>Fungi</taxon>
        <taxon>Dikarya</taxon>
        <taxon>Ascomycota</taxon>
        <taxon>Pezizomycotina</taxon>
        <taxon>Sordariomycetes</taxon>
        <taxon>Hypocreomycetidae</taxon>
        <taxon>Hypocreales</taxon>
        <taxon>Ophiocordycipitaceae</taxon>
        <taxon>Ophiocordyceps</taxon>
    </lineage>
</organism>
<evidence type="ECO:0000259" key="3">
    <source>
        <dbReference type="SMART" id="SM00906"/>
    </source>
</evidence>
<keyword evidence="1" id="KW-0539">Nucleus</keyword>
<dbReference type="GO" id="GO:0003677">
    <property type="term" value="F:DNA binding"/>
    <property type="evidence" value="ECO:0007669"/>
    <property type="project" value="InterPro"/>
</dbReference>
<feature type="compositionally biased region" description="Low complexity" evidence="2">
    <location>
        <begin position="42"/>
        <end position="54"/>
    </location>
</feature>
<dbReference type="InterPro" id="IPR007219">
    <property type="entry name" value="XnlR_reg_dom"/>
</dbReference>
<accession>A0A8H4PWZ2</accession>
<gene>
    <name evidence="4" type="ORF">G6O67_001153</name>
</gene>
<dbReference type="GO" id="GO:0008270">
    <property type="term" value="F:zinc ion binding"/>
    <property type="evidence" value="ECO:0007669"/>
    <property type="project" value="InterPro"/>
</dbReference>
<feature type="domain" description="Xylanolytic transcriptional activator regulatory" evidence="3">
    <location>
        <begin position="365"/>
        <end position="437"/>
    </location>
</feature>
<protein>
    <recommendedName>
        <fullName evidence="3">Xylanolytic transcriptional activator regulatory domain-containing protein</fullName>
    </recommendedName>
</protein>
<feature type="compositionally biased region" description="Pro residues" evidence="2">
    <location>
        <begin position="196"/>
        <end position="209"/>
    </location>
</feature>
<dbReference type="GO" id="GO:0006351">
    <property type="term" value="P:DNA-templated transcription"/>
    <property type="evidence" value="ECO:0007669"/>
    <property type="project" value="InterPro"/>
</dbReference>
<feature type="compositionally biased region" description="Basic and acidic residues" evidence="2">
    <location>
        <begin position="133"/>
        <end position="153"/>
    </location>
</feature>
<feature type="compositionally biased region" description="Basic and acidic residues" evidence="2">
    <location>
        <begin position="55"/>
        <end position="64"/>
    </location>
</feature>
<evidence type="ECO:0000256" key="1">
    <source>
        <dbReference type="ARBA" id="ARBA00023242"/>
    </source>
</evidence>
<evidence type="ECO:0000256" key="2">
    <source>
        <dbReference type="SAM" id="MobiDB-lite"/>
    </source>
</evidence>
<feature type="region of interest" description="Disordered" evidence="2">
    <location>
        <begin position="28"/>
        <end position="167"/>
    </location>
</feature>
<dbReference type="Proteomes" id="UP000557566">
    <property type="component" value="Unassembled WGS sequence"/>
</dbReference>
<dbReference type="Pfam" id="PF04082">
    <property type="entry name" value="Fungal_trans"/>
    <property type="match status" value="1"/>
</dbReference>
<dbReference type="CDD" id="cd12148">
    <property type="entry name" value="fungal_TF_MHR"/>
    <property type="match status" value="1"/>
</dbReference>
<dbReference type="InterPro" id="IPR050797">
    <property type="entry name" value="Carb_Metab_Trans_Reg"/>
</dbReference>
<keyword evidence="5" id="KW-1185">Reference proteome</keyword>
<dbReference type="SMART" id="SM00906">
    <property type="entry name" value="Fungal_trans"/>
    <property type="match status" value="1"/>
</dbReference>
<reference evidence="4 5" key="1">
    <citation type="journal article" date="2020" name="Genome Biol. Evol.">
        <title>A new high-quality draft genome assembly of the Chinese cordyceps Ophiocordyceps sinensis.</title>
        <authorList>
            <person name="Shu R."/>
            <person name="Zhang J."/>
            <person name="Meng Q."/>
            <person name="Zhang H."/>
            <person name="Zhou G."/>
            <person name="Li M."/>
            <person name="Wu P."/>
            <person name="Zhao Y."/>
            <person name="Chen C."/>
            <person name="Qin Q."/>
        </authorList>
    </citation>
    <scope>NUCLEOTIDE SEQUENCE [LARGE SCALE GENOMIC DNA]</scope>
    <source>
        <strain evidence="4 5">IOZ07</strain>
    </source>
</reference>
<evidence type="ECO:0000313" key="5">
    <source>
        <dbReference type="Proteomes" id="UP000557566"/>
    </source>
</evidence>
<dbReference type="GO" id="GO:0001080">
    <property type="term" value="P:nitrogen catabolite activation of transcription from RNA polymerase II promoter"/>
    <property type="evidence" value="ECO:0007669"/>
    <property type="project" value="TreeGrafter"/>
</dbReference>
<evidence type="ECO:0000313" key="4">
    <source>
        <dbReference type="EMBL" id="KAF4511958.1"/>
    </source>
</evidence>
<dbReference type="AlphaFoldDB" id="A0A8H4PWZ2"/>
<dbReference type="PANTHER" id="PTHR31668">
    <property type="entry name" value="GLUCOSE TRANSPORT TRANSCRIPTION REGULATOR RGT1-RELATED-RELATED"/>
    <property type="match status" value="1"/>
</dbReference>
<dbReference type="PANTHER" id="PTHR31668:SF4">
    <property type="entry name" value="TRANSCRIPTIONAL ACTIVATOR PROTEIN DAL81"/>
    <property type="match status" value="1"/>
</dbReference>
<comment type="caution">
    <text evidence="4">The sequence shown here is derived from an EMBL/GenBank/DDBJ whole genome shotgun (WGS) entry which is preliminary data.</text>
</comment>
<sequence>MQATGLLSAECEEFIPWALRAVAERGWSGRRQKIGQQTANAQGGQHQQHQQHQQGGDDGRRPPLLDETEDAQDADGPSDPSTSRTLSGHDDNGNGRGALSPSEYTLSRLGPVASSVDAGPADLLPSPSPAQRRRSESNHDIDGDDDHDHDNDWRASPPAILSDTLSDTLGLDPTTHAEYVGPTDYRDPILLHLHRPPPPSSADAPPGPAPSELARRLDDQTIFIVRPDEVAASEAQRVADLDAIEATVHPHGPTLVDLYFRIVHPSFPILHKHVFVSKHRLPHRHFSPSLLAAVYLVALDWQLYDSVLAGRQAEAMPDAAALERLAERTVNQDMCRPKLSTVEAGLILLQRHRRVAEPAGAATSGRAFAAQMVAMAQDLGLHLDCSSWSIPAWEVGLRRRLAWALYMQDRWGALVHGRPLFLHDDDWDMRPCADDDFPELHPGTGDVAGDVDVRIGWEIFIRHVELARMLTKIVSVFYSPRATRIGGTLDRLGVTGALELAQPFVLRLREWSSALPEPLRLENKPRGKLCANGSLHLAHASIEIAIHRALVRTLTPHTTEALRSTVRSAAQAKLRAATELLTSPEPEQTAAFWGRAAAHQVAHVGSLAALLWATAETTDEMAWCAARVGELRWALRVRGQAAPFAREALRLLEHDIGGFGVVRDGPDVPLK</sequence>
<dbReference type="OrthoDB" id="2264294at2759"/>
<dbReference type="GO" id="GO:0005634">
    <property type="term" value="C:nucleus"/>
    <property type="evidence" value="ECO:0007669"/>
    <property type="project" value="TreeGrafter"/>
</dbReference>
<name>A0A8H4PWZ2_9HYPO</name>
<proteinExistence type="predicted"/>
<dbReference type="EMBL" id="JAAVMX010000002">
    <property type="protein sequence ID" value="KAF4511958.1"/>
    <property type="molecule type" value="Genomic_DNA"/>
</dbReference>